<dbReference type="InterPro" id="IPR010442">
    <property type="entry name" value="PET_domain"/>
</dbReference>
<keyword evidence="2" id="KW-0677">Repeat</keyword>
<dbReference type="CDD" id="cd09421">
    <property type="entry name" value="LIM3_LIMPETin"/>
    <property type="match status" value="1"/>
</dbReference>
<evidence type="ECO:0000256" key="6">
    <source>
        <dbReference type="PROSITE-ProRule" id="PRU00125"/>
    </source>
</evidence>
<keyword evidence="4 6" id="KW-0862">Zinc</keyword>
<keyword evidence="3" id="KW-0863">Zinc-finger</keyword>
<dbReference type="Pfam" id="PF00412">
    <property type="entry name" value="LIM"/>
    <property type="match status" value="6"/>
</dbReference>
<feature type="domain" description="LIM zinc-binding" evidence="7">
    <location>
        <begin position="240"/>
        <end position="300"/>
    </location>
</feature>
<dbReference type="FunFam" id="2.10.110.10:FF:000070">
    <property type="entry name" value="Four and a half LIM domains 3"/>
    <property type="match status" value="1"/>
</dbReference>
<feature type="domain" description="LIM zinc-binding" evidence="7">
    <location>
        <begin position="362"/>
        <end position="421"/>
    </location>
</feature>
<evidence type="ECO:0000259" key="8">
    <source>
        <dbReference type="PROSITE" id="PS51303"/>
    </source>
</evidence>
<dbReference type="Pfam" id="PF06297">
    <property type="entry name" value="PET"/>
    <property type="match status" value="1"/>
</dbReference>
<evidence type="ECO:0000256" key="1">
    <source>
        <dbReference type="ARBA" id="ARBA00022723"/>
    </source>
</evidence>
<evidence type="ECO:0000256" key="2">
    <source>
        <dbReference type="ARBA" id="ARBA00022737"/>
    </source>
</evidence>
<dbReference type="CDD" id="cd09430">
    <property type="entry name" value="LIM5_LIMPETin"/>
    <property type="match status" value="1"/>
</dbReference>
<feature type="domain" description="LIM zinc-binding" evidence="7">
    <location>
        <begin position="301"/>
        <end position="361"/>
    </location>
</feature>
<accession>A0A1Y1N4P7</accession>
<evidence type="ECO:0000313" key="11">
    <source>
        <dbReference type="Proteomes" id="UP000327044"/>
    </source>
</evidence>
<reference evidence="10" key="3">
    <citation type="submission" date="2019-08" db="EMBL/GenBank/DDBJ databases">
        <authorList>
            <consortium name="Photinus pyralis genome working group"/>
            <person name="Fallon T.R."/>
            <person name="Sander Lower S.E."/>
            <person name="Weng J.-K."/>
        </authorList>
    </citation>
    <scope>NUCLEOTIDE SEQUENCE</scope>
    <source>
        <strain evidence="10">1611_PpyrPB1</strain>
        <tissue evidence="10">Whole body</tissue>
    </source>
</reference>
<dbReference type="PANTHER" id="PTHR24211:SF37">
    <property type="entry name" value="PROTEIN ESPINAS-LIKE PROTEIN"/>
    <property type="match status" value="1"/>
</dbReference>
<dbReference type="EMBL" id="VVIM01000006">
    <property type="protein sequence ID" value="KAB0797896.1"/>
    <property type="molecule type" value="Genomic_DNA"/>
</dbReference>
<dbReference type="SMART" id="SM00132">
    <property type="entry name" value="LIM"/>
    <property type="match status" value="6"/>
</dbReference>
<dbReference type="PANTHER" id="PTHR24211">
    <property type="entry name" value="LIM DOMAIN-CONTAINING PROTEIN"/>
    <property type="match status" value="1"/>
</dbReference>
<dbReference type="CDD" id="cd09830">
    <property type="entry name" value="PET_LIMPETin_LIM-9"/>
    <property type="match status" value="1"/>
</dbReference>
<dbReference type="InterPro" id="IPR047120">
    <property type="entry name" value="Pk/Esn/Tes"/>
</dbReference>
<dbReference type="InParanoid" id="A0A1Y1N4P7"/>
<dbReference type="CDD" id="cd09425">
    <property type="entry name" value="LIM4_LIMPETin"/>
    <property type="match status" value="1"/>
</dbReference>
<dbReference type="EMBL" id="GEZM01013667">
    <property type="protein sequence ID" value="JAV92388.1"/>
    <property type="molecule type" value="Transcribed_RNA"/>
</dbReference>
<evidence type="ECO:0000256" key="5">
    <source>
        <dbReference type="ARBA" id="ARBA00023038"/>
    </source>
</evidence>
<dbReference type="Proteomes" id="UP000327044">
    <property type="component" value="Unassembled WGS sequence"/>
</dbReference>
<keyword evidence="1 6" id="KW-0479">Metal-binding</keyword>
<evidence type="ECO:0000259" key="7">
    <source>
        <dbReference type="PROSITE" id="PS50023"/>
    </source>
</evidence>
<feature type="domain" description="LIM zinc-binding" evidence="7">
    <location>
        <begin position="176"/>
        <end position="239"/>
    </location>
</feature>
<feature type="domain" description="LIM zinc-binding" evidence="7">
    <location>
        <begin position="422"/>
        <end position="481"/>
    </location>
</feature>
<evidence type="ECO:0000313" key="10">
    <source>
        <dbReference type="EMBL" id="KAB0797896.1"/>
    </source>
</evidence>
<dbReference type="CDD" id="cd09417">
    <property type="entry name" value="LIM2_LIMPETin_like"/>
    <property type="match status" value="1"/>
</dbReference>
<dbReference type="FunFam" id="2.10.110.10:FF:000013">
    <property type="entry name" value="Four and a half LIM domains 1"/>
    <property type="match status" value="1"/>
</dbReference>
<dbReference type="InterPro" id="IPR001781">
    <property type="entry name" value="Znf_LIM"/>
</dbReference>
<dbReference type="FunFam" id="2.10.110.10:FF:000005">
    <property type="entry name" value="Testin isoform 1"/>
    <property type="match status" value="1"/>
</dbReference>
<dbReference type="PROSITE" id="PS50023">
    <property type="entry name" value="LIM_DOMAIN_2"/>
    <property type="match status" value="6"/>
</dbReference>
<name>A0A1Y1N4P7_PHOPY</name>
<dbReference type="FunFam" id="2.10.110.10:FF:000066">
    <property type="entry name" value="Four and a half LIM domains protein"/>
    <property type="match status" value="1"/>
</dbReference>
<organism evidence="9">
    <name type="scientific">Photinus pyralis</name>
    <name type="common">Common eastern firefly</name>
    <name type="synonym">Lampyris pyralis</name>
    <dbReference type="NCBI Taxonomy" id="7054"/>
    <lineage>
        <taxon>Eukaryota</taxon>
        <taxon>Metazoa</taxon>
        <taxon>Ecdysozoa</taxon>
        <taxon>Arthropoda</taxon>
        <taxon>Hexapoda</taxon>
        <taxon>Insecta</taxon>
        <taxon>Pterygota</taxon>
        <taxon>Neoptera</taxon>
        <taxon>Endopterygota</taxon>
        <taxon>Coleoptera</taxon>
        <taxon>Polyphaga</taxon>
        <taxon>Elateriformia</taxon>
        <taxon>Elateroidea</taxon>
        <taxon>Lampyridae</taxon>
        <taxon>Lampyrinae</taxon>
        <taxon>Photinus</taxon>
    </lineage>
</organism>
<feature type="domain" description="LIM zinc-binding" evidence="7">
    <location>
        <begin position="482"/>
        <end position="543"/>
    </location>
</feature>
<dbReference type="CDD" id="cd09432">
    <property type="entry name" value="LIM6_LIMPETin"/>
    <property type="match status" value="1"/>
</dbReference>
<proteinExistence type="predicted"/>
<dbReference type="PROSITE" id="PS00478">
    <property type="entry name" value="LIM_DOMAIN_1"/>
    <property type="match status" value="3"/>
</dbReference>
<dbReference type="FunFam" id="2.10.110.10:FF:000081">
    <property type="entry name" value="Uncharacterized protein, isoform A"/>
    <property type="match status" value="1"/>
</dbReference>
<dbReference type="GO" id="GO:0008270">
    <property type="term" value="F:zinc ion binding"/>
    <property type="evidence" value="ECO:0007669"/>
    <property type="project" value="UniProtKB-KW"/>
</dbReference>
<dbReference type="SUPFAM" id="SSF57716">
    <property type="entry name" value="Glucocorticoid receptor-like (DNA-binding domain)"/>
    <property type="match status" value="6"/>
</dbReference>
<reference evidence="9" key="1">
    <citation type="journal article" date="2016" name="Sci. Rep.">
        <title>Molecular characterization of firefly nuptial gifts: a multi-omics approach sheds light on postcopulatory sexual selection.</title>
        <authorList>
            <person name="Al-Wathiqui N."/>
            <person name="Fallon T.R."/>
            <person name="South A."/>
            <person name="Weng J.K."/>
            <person name="Lewis S.M."/>
        </authorList>
    </citation>
    <scope>NUCLEOTIDE SEQUENCE</scope>
</reference>
<dbReference type="Gene3D" id="2.10.110.10">
    <property type="entry name" value="Cysteine Rich Protein"/>
    <property type="match status" value="6"/>
</dbReference>
<evidence type="ECO:0008006" key="12">
    <source>
        <dbReference type="Google" id="ProtNLM"/>
    </source>
</evidence>
<evidence type="ECO:0000256" key="4">
    <source>
        <dbReference type="ARBA" id="ARBA00022833"/>
    </source>
</evidence>
<evidence type="ECO:0000313" key="9">
    <source>
        <dbReference type="EMBL" id="JAV92388.1"/>
    </source>
</evidence>
<keyword evidence="11" id="KW-1185">Reference proteome</keyword>
<reference evidence="10 11" key="2">
    <citation type="journal article" date="2018" name="Elife">
        <title>Firefly genomes illuminate parallel origins of bioluminescence in beetles.</title>
        <authorList>
            <person name="Fallon T.R."/>
            <person name="Lower S.E."/>
            <person name="Chang C.H."/>
            <person name="Bessho-Uehara M."/>
            <person name="Martin G.J."/>
            <person name="Bewick A.J."/>
            <person name="Behringer M."/>
            <person name="Debat H.J."/>
            <person name="Wong I."/>
            <person name="Day J.C."/>
            <person name="Suvorov A."/>
            <person name="Silva C.J."/>
            <person name="Stanger-Hall K.F."/>
            <person name="Hall D.W."/>
            <person name="Schmitz R.J."/>
            <person name="Nelson D.R."/>
            <person name="Lewis S.M."/>
            <person name="Shigenobu S."/>
            <person name="Bybee S.M."/>
            <person name="Larracuente A.M."/>
            <person name="Oba Y."/>
            <person name="Weng J.K."/>
        </authorList>
    </citation>
    <scope>NUCLEOTIDE SEQUENCE [LARGE SCALE GENOMIC DNA]</scope>
    <source>
        <strain evidence="10">1611_PpyrPB1</strain>
        <tissue evidence="10">Whole body</tissue>
    </source>
</reference>
<dbReference type="AlphaFoldDB" id="A0A1Y1N4P7"/>
<dbReference type="PROSITE" id="PS51303">
    <property type="entry name" value="PET"/>
    <property type="match status" value="1"/>
</dbReference>
<feature type="domain" description="PET" evidence="8">
    <location>
        <begin position="68"/>
        <end position="178"/>
    </location>
</feature>
<evidence type="ECO:0000256" key="3">
    <source>
        <dbReference type="ARBA" id="ARBA00022771"/>
    </source>
</evidence>
<gene>
    <name evidence="10" type="ORF">PPYR_08889</name>
</gene>
<protein>
    <recommendedName>
        <fullName evidence="12">Four and a half LIM domains protein 2</fullName>
    </recommendedName>
</protein>
<sequence length="543" mass="61912">MDGTNIRMTEERFYPEGAQVKELDDGRPCLNCNSCENGYKPHIWRKNCISCKCSRDIHDVIVEHGGRPRVGLLPTAQEITEPRSLGYAFIPSGLTSARLVDQFYSMLPNSDVPRLGTKGEVIRTQRILKQLPRQDLSINACKHIEPENRSSYQDFINARNEIALDVGCVRTALPDMSCMGCSKSILPQQTCVSAPRLGKNLWHPPCFKCSTCDDLLVDLAYCVFEDNVYCERHYAEKLKPRCASCDELIFSGEYTKAMNKDWHGQHFCCWQCDESLTGQRYVLRDEHPYCVQCYETVFANSCEKCSKTIGIDSKDLSYKDKHWHEACFLCATCGDSLVDKQFGSKGERIYCGRCYDEQFASRCDGCGQIFRAGTKKMEYKTRQWHEKCFCCNVCKTPIGTQSFIPREQEIYCAKCYEDKYATRCIKCNKVITSGGVTYKNEPWHRECFTCTNCNTSLAGARFTSRDDKPYCAECFGELFAKRCTSCNKPITGIGGTKFISFEDRHWHNDCFYCANCRTSLVGRGFITDADDIICPDCAKKNFM</sequence>
<keyword evidence="5 6" id="KW-0440">LIM domain</keyword>